<name>A0A7R8WAH3_9CRUS</name>
<sequence>MQKLHSRVALRDIDKSSRPPRQPHRTGPEPGFEPANGKCRNYLYGLRENSDTTTLLPRKITTRYAIILFLQMNRGLVDSQWELPMNRPTGRPLFRKSSTFRKSSVNPHSPRVGSLGGRKISGVATHHHKASIRSVRWITGFLNEESKRQSQELVLTTSDDKTAAIWIRDATGNFLPEVSLQGHTSAVAVGDAIAGISDRLLVVTGSTDCSVRIWQADVPNQSSEVLQVIDLGTKYPISLRMAGISDEFLCLAIATDCGNVTLHVADLVRDKVNQGRQSFVNPTFMLGHPMLKDVLPRMESQANHNQQKSELQQSGSQQFAAVQAFECPNMEAEQQQLLPSKTLKIVTSVANAALALYSLIELIVKLVNGIDTDTDIAVAVVCGLMIIVAAFGVHGVFKRNLVALKYYIGIAGLLALNVPKLHNPENLPNPRLFTKACSLGMKGYWTSAMDFVLLEKECLLLATGSQDGLVQLWRVEPYDNTDSTDEDLCQQLRSLGSETTAAESSPKTAEAVCEVVIQESTRETVNEEPLSKEKKAEGEIKFTTEYIRELVRRGDEILHRKMLSIYGEEQKDEHKPQNNKLQKDVSRTFLLGTKIYNARSESVLRGHEGATYGIHWGKIAGELHLLSASFDKTLILWSQNPTTGLWAEKHRLGEIGGNWMGFYGARISPSGEELLAHGFLGALQFWTHDKELDSWVPQPSLGGHTGGISDICWEPLKGNYLLSAGLDQTTRLFAEWKRNGVHGHDLFCLSPVPNGSFLSGGEEKVVRVFGATRSLAQGFKELTAGKELLLGVKDPLTAPMASTLPSLGLSNRGLFEGDIPDVPEEKSNLMDYQEPDLRPITWNAPPAEEFLITRTLWAEHHKLYGHPYEIIAVAASHDGRFAASSCKAQQPEHAVIILWAPYGAPVRVCSQWYCEAACVQTW</sequence>
<accession>A0A7R8WAH3</accession>
<feature type="transmembrane region" description="Helical" evidence="11">
    <location>
        <begin position="345"/>
        <end position="364"/>
    </location>
</feature>
<feature type="transmembrane region" description="Helical" evidence="11">
    <location>
        <begin position="376"/>
        <end position="397"/>
    </location>
</feature>
<evidence type="ECO:0000256" key="6">
    <source>
        <dbReference type="ARBA" id="ARBA00022490"/>
    </source>
</evidence>
<dbReference type="InterPro" id="IPR015943">
    <property type="entry name" value="WD40/YVTN_repeat-like_dom_sf"/>
</dbReference>
<protein>
    <recommendedName>
        <fullName evidence="5">Elongator complex protein 2</fullName>
    </recommendedName>
</protein>
<keyword evidence="11" id="KW-1133">Transmembrane helix</keyword>
<evidence type="ECO:0000256" key="5">
    <source>
        <dbReference type="ARBA" id="ARBA00020267"/>
    </source>
</evidence>
<reference evidence="12" key="1">
    <citation type="submission" date="2020-11" db="EMBL/GenBank/DDBJ databases">
        <authorList>
            <person name="Tran Van P."/>
        </authorList>
    </citation>
    <scope>NUCLEOTIDE SEQUENCE</scope>
</reference>
<evidence type="ECO:0000256" key="7">
    <source>
        <dbReference type="ARBA" id="ARBA00022574"/>
    </source>
</evidence>
<dbReference type="GO" id="GO:0033588">
    <property type="term" value="C:elongator holoenzyme complex"/>
    <property type="evidence" value="ECO:0007669"/>
    <property type="project" value="InterPro"/>
</dbReference>
<dbReference type="AlphaFoldDB" id="A0A7R8WAH3"/>
<dbReference type="InterPro" id="IPR001680">
    <property type="entry name" value="WD40_rpt"/>
</dbReference>
<dbReference type="Pfam" id="PF00400">
    <property type="entry name" value="WD40"/>
    <property type="match status" value="2"/>
</dbReference>
<evidence type="ECO:0000256" key="1">
    <source>
        <dbReference type="ARBA" id="ARBA00004123"/>
    </source>
</evidence>
<keyword evidence="6" id="KW-0963">Cytoplasm</keyword>
<keyword evidence="7" id="KW-0853">WD repeat</keyword>
<keyword evidence="11" id="KW-0472">Membrane</keyword>
<keyword evidence="8" id="KW-0677">Repeat</keyword>
<evidence type="ECO:0000256" key="3">
    <source>
        <dbReference type="ARBA" id="ARBA00005043"/>
    </source>
</evidence>
<dbReference type="EMBL" id="OB660936">
    <property type="protein sequence ID" value="CAD7226797.1"/>
    <property type="molecule type" value="Genomic_DNA"/>
</dbReference>
<dbReference type="GO" id="GO:0005634">
    <property type="term" value="C:nucleus"/>
    <property type="evidence" value="ECO:0007669"/>
    <property type="project" value="UniProtKB-SubCell"/>
</dbReference>
<evidence type="ECO:0000256" key="9">
    <source>
        <dbReference type="ARBA" id="ARBA00023242"/>
    </source>
</evidence>
<evidence type="ECO:0000256" key="4">
    <source>
        <dbReference type="ARBA" id="ARBA00005881"/>
    </source>
</evidence>
<dbReference type="UniPathway" id="UPA00988"/>
<dbReference type="SMART" id="SM00320">
    <property type="entry name" value="WD40"/>
    <property type="match status" value="7"/>
</dbReference>
<dbReference type="SUPFAM" id="SSF50998">
    <property type="entry name" value="Quinoprotein alcohol dehydrogenase-like"/>
    <property type="match status" value="1"/>
</dbReference>
<evidence type="ECO:0000256" key="11">
    <source>
        <dbReference type="SAM" id="Phobius"/>
    </source>
</evidence>
<dbReference type="GO" id="GO:0002098">
    <property type="term" value="P:tRNA wobble uridine modification"/>
    <property type="evidence" value="ECO:0007669"/>
    <property type="project" value="InterPro"/>
</dbReference>
<evidence type="ECO:0000256" key="10">
    <source>
        <dbReference type="SAM" id="MobiDB-lite"/>
    </source>
</evidence>
<evidence type="ECO:0000256" key="8">
    <source>
        <dbReference type="ARBA" id="ARBA00022737"/>
    </source>
</evidence>
<feature type="region of interest" description="Disordered" evidence="10">
    <location>
        <begin position="1"/>
        <end position="36"/>
    </location>
</feature>
<feature type="compositionally biased region" description="Polar residues" evidence="10">
    <location>
        <begin position="96"/>
        <end position="107"/>
    </location>
</feature>
<keyword evidence="11" id="KW-0812">Transmembrane</keyword>
<evidence type="ECO:0000256" key="2">
    <source>
        <dbReference type="ARBA" id="ARBA00004496"/>
    </source>
</evidence>
<comment type="similarity">
    <text evidence="4">Belongs to the WD repeat ELP2 family.</text>
</comment>
<keyword evidence="9" id="KW-0539">Nucleus</keyword>
<proteinExistence type="inferred from homology"/>
<dbReference type="Gene3D" id="2.130.10.10">
    <property type="entry name" value="YVTN repeat-like/Quinoprotein amine dehydrogenase"/>
    <property type="match status" value="3"/>
</dbReference>
<dbReference type="InterPro" id="IPR037289">
    <property type="entry name" value="Elp2"/>
</dbReference>
<dbReference type="PANTHER" id="PTHR44111">
    <property type="entry name" value="ELONGATOR COMPLEX PROTEIN 2"/>
    <property type="match status" value="1"/>
</dbReference>
<dbReference type="PANTHER" id="PTHR44111:SF1">
    <property type="entry name" value="ELONGATOR COMPLEX PROTEIN 2"/>
    <property type="match status" value="1"/>
</dbReference>
<dbReference type="InterPro" id="IPR011047">
    <property type="entry name" value="Quinoprotein_ADH-like_sf"/>
</dbReference>
<gene>
    <name evidence="12" type="ORF">CTOB1V02_LOCUS4712</name>
</gene>
<dbReference type="GO" id="GO:0005737">
    <property type="term" value="C:cytoplasm"/>
    <property type="evidence" value="ECO:0007669"/>
    <property type="project" value="UniProtKB-SubCell"/>
</dbReference>
<comment type="pathway">
    <text evidence="3">tRNA modification; 5-methoxycarbonylmethyl-2-thiouridine-tRNA biosynthesis.</text>
</comment>
<comment type="subcellular location">
    <subcellularLocation>
        <location evidence="2">Cytoplasm</location>
    </subcellularLocation>
    <subcellularLocation>
        <location evidence="1">Nucleus</location>
    </subcellularLocation>
</comment>
<organism evidence="12">
    <name type="scientific">Cyprideis torosa</name>
    <dbReference type="NCBI Taxonomy" id="163714"/>
    <lineage>
        <taxon>Eukaryota</taxon>
        <taxon>Metazoa</taxon>
        <taxon>Ecdysozoa</taxon>
        <taxon>Arthropoda</taxon>
        <taxon>Crustacea</taxon>
        <taxon>Oligostraca</taxon>
        <taxon>Ostracoda</taxon>
        <taxon>Podocopa</taxon>
        <taxon>Podocopida</taxon>
        <taxon>Cytherocopina</taxon>
        <taxon>Cytheroidea</taxon>
        <taxon>Cytherideidae</taxon>
        <taxon>Cyprideis</taxon>
    </lineage>
</organism>
<evidence type="ECO:0000313" key="12">
    <source>
        <dbReference type="EMBL" id="CAD7226797.1"/>
    </source>
</evidence>
<dbReference type="OrthoDB" id="27911at2759"/>
<feature type="region of interest" description="Disordered" evidence="10">
    <location>
        <begin position="92"/>
        <end position="117"/>
    </location>
</feature>